<reference evidence="2 3" key="1">
    <citation type="journal article" date="2018" name="Sci. Rep.">
        <title>Comparative analysis of the Pocillopora damicornis genome highlights role of immune system in coral evolution.</title>
        <authorList>
            <person name="Cunning R."/>
            <person name="Bay R.A."/>
            <person name="Gillette P."/>
            <person name="Baker A.C."/>
            <person name="Traylor-Knowles N."/>
        </authorList>
    </citation>
    <scope>NUCLEOTIDE SEQUENCE [LARGE SCALE GENOMIC DNA]</scope>
    <source>
        <strain evidence="2">RSMAS</strain>
        <tissue evidence="2">Whole animal</tissue>
    </source>
</reference>
<evidence type="ECO:0000313" key="2">
    <source>
        <dbReference type="EMBL" id="RMX37172.1"/>
    </source>
</evidence>
<feature type="region of interest" description="Disordered" evidence="1">
    <location>
        <begin position="841"/>
        <end position="897"/>
    </location>
</feature>
<name>A0A3M6T738_POCDA</name>
<comment type="caution">
    <text evidence="2">The sequence shown here is derived from an EMBL/GenBank/DDBJ whole genome shotgun (WGS) entry which is preliminary data.</text>
</comment>
<feature type="non-terminal residue" evidence="2">
    <location>
        <position position="1"/>
    </location>
</feature>
<proteinExistence type="predicted"/>
<feature type="region of interest" description="Disordered" evidence="1">
    <location>
        <begin position="371"/>
        <end position="399"/>
    </location>
</feature>
<feature type="compositionally biased region" description="Basic and acidic residues" evidence="1">
    <location>
        <begin position="738"/>
        <end position="747"/>
    </location>
</feature>
<feature type="compositionally biased region" description="Polar residues" evidence="1">
    <location>
        <begin position="387"/>
        <end position="399"/>
    </location>
</feature>
<keyword evidence="3" id="KW-1185">Reference proteome</keyword>
<evidence type="ECO:0000256" key="1">
    <source>
        <dbReference type="SAM" id="MobiDB-lite"/>
    </source>
</evidence>
<dbReference type="AlphaFoldDB" id="A0A3M6T738"/>
<sequence>LNLLVNSGKYFKIPIIPIPLQPWHFALFSPKGQTEGCENMFPIIKSTHMENMRTEYTRLFHYIAMKSESSCGALCQHPECWRSNLQRVKDAVRVRNGIQPNDSVESKEFYTFPGRKRIDDEGSLPTLKVVDVFDGTNLRSNSARHCSSASQTNIYHHRSASLPSLSPDLSCHRHSSTCTPSVHVPRPSPVSPTMLTDYQKRMLWKKKLQPVTEPTGGELKKKKASVVGVHELYENDELLQDWKDVYITSAYLIWCQTNKRQRRKAKSTGSISRRRDPHRIAFKDVTEDMMPAAMEKIKPERPKPRRSPTVGQPYSPSRGSCHRKMHIQDLDLSSYGLEDFGDFPRSVIAGIIQHLKPSQVTVSQELPLGLEVQPKQQSSPRADKPTDLSTQNKSAENLPSEILEQTLQDENSRMLLDVDINSHFTPPVDEELTDEEGGLKINGESKQDTDQLQPQLIKTVVDKLTGKRGRILLPLAYVGVPFERCAKSKLHHCVNSIPRNLNLGVAMEPVDVVSVTPTPIGTPQEELEGQESQLCALASPGVTSANASEYISPCDDQTNLHWPVRGHMTSALRYSPAPVHAPAPTPNSPERHGQYFSRTPQSREHNNSVTSRYIRRRETLTSVYDEDETMISREALGSPEGERVGEEFAVEPVFLTEGALSRDPSLVLNKNDAQEWPQDKMIINVIENSDDTPRMVRSPSPGSKTYIPQDILAEFHGDPYGRKGMHVAGQKIIGKPNIVKEPEKTDSRGYMAPAWRPPRSRTPIQFVDTPSRRAPRPLKQPPKESVPKSLTVKPLAQRTPRRPKSTPPRMSSSKDSGDLSVHQILSDSTLGSFILDDPGKYSMDAQATSPSVDTSGSIPPPPSPEAILVTSVVPGTPRLDPVSEVEEKSSITSAGLADGVSQVEGRNVVANLSEVEEGDEVDESNEEVDLGQNSKDIKSESNNEKETDLAITEDTETIERRQNDDSQDTPDVNLEGKTVSSFFAGDEATDKTNLPVTDTNKEMHNKAGQDENESEKQKDDKSTYEDTCTTTEESDEREKEKDNTDPPQPPESDIVSTPDFTEGLDMNLDLEAELRAAMEGLDDLGDGEENGEKRTSPELEPW</sequence>
<evidence type="ECO:0000313" key="3">
    <source>
        <dbReference type="Proteomes" id="UP000275408"/>
    </source>
</evidence>
<feature type="region of interest" description="Disordered" evidence="1">
    <location>
        <begin position="736"/>
        <end position="819"/>
    </location>
</feature>
<dbReference type="OrthoDB" id="10033658at2759"/>
<feature type="region of interest" description="Disordered" evidence="1">
    <location>
        <begin position="910"/>
        <end position="1102"/>
    </location>
</feature>
<feature type="compositionally biased region" description="Basic and acidic residues" evidence="1">
    <location>
        <begin position="999"/>
        <end position="1024"/>
    </location>
</feature>
<feature type="compositionally biased region" description="Acidic residues" evidence="1">
    <location>
        <begin position="1080"/>
        <end position="1089"/>
    </location>
</feature>
<dbReference type="EMBL" id="RCHS01004182">
    <property type="protein sequence ID" value="RMX37172.1"/>
    <property type="molecule type" value="Genomic_DNA"/>
</dbReference>
<feature type="compositionally biased region" description="Acidic residues" evidence="1">
    <location>
        <begin position="914"/>
        <end position="929"/>
    </location>
</feature>
<protein>
    <submittedName>
        <fullName evidence="2">Uncharacterized protein</fullName>
    </submittedName>
</protein>
<feature type="region of interest" description="Disordered" evidence="1">
    <location>
        <begin position="575"/>
        <end position="611"/>
    </location>
</feature>
<dbReference type="Proteomes" id="UP000275408">
    <property type="component" value="Unassembled WGS sequence"/>
</dbReference>
<organism evidence="2 3">
    <name type="scientific">Pocillopora damicornis</name>
    <name type="common">Cauliflower coral</name>
    <name type="synonym">Millepora damicornis</name>
    <dbReference type="NCBI Taxonomy" id="46731"/>
    <lineage>
        <taxon>Eukaryota</taxon>
        <taxon>Metazoa</taxon>
        <taxon>Cnidaria</taxon>
        <taxon>Anthozoa</taxon>
        <taxon>Hexacorallia</taxon>
        <taxon>Scleractinia</taxon>
        <taxon>Astrocoeniina</taxon>
        <taxon>Pocilloporidae</taxon>
        <taxon>Pocillopora</taxon>
    </lineage>
</organism>
<gene>
    <name evidence="2" type="ORF">pdam_00010690</name>
</gene>
<feature type="compositionally biased region" description="Basic and acidic residues" evidence="1">
    <location>
        <begin position="935"/>
        <end position="948"/>
    </location>
</feature>
<feature type="region of interest" description="Disordered" evidence="1">
    <location>
        <begin position="294"/>
        <end position="322"/>
    </location>
</feature>
<feature type="compositionally biased region" description="Polar residues" evidence="1">
    <location>
        <begin position="309"/>
        <end position="318"/>
    </location>
</feature>
<accession>A0A3M6T738</accession>
<feature type="compositionally biased region" description="Polar residues" evidence="1">
    <location>
        <begin position="845"/>
        <end position="857"/>
    </location>
</feature>
<feature type="compositionally biased region" description="Basic and acidic residues" evidence="1">
    <location>
        <begin position="1090"/>
        <end position="1102"/>
    </location>
</feature>